<dbReference type="EMBL" id="BKCN01000001">
    <property type="protein sequence ID" value="GER02427.1"/>
    <property type="molecule type" value="Genomic_DNA"/>
</dbReference>
<dbReference type="Proteomes" id="UP000324996">
    <property type="component" value="Unassembled WGS sequence"/>
</dbReference>
<evidence type="ECO:0000313" key="2">
    <source>
        <dbReference type="EMBL" id="GER02427.1"/>
    </source>
</evidence>
<dbReference type="AlphaFoldDB" id="A0A5A7N325"/>
<gene>
    <name evidence="2" type="ORF">JCM17846_01090</name>
</gene>
<dbReference type="Gene3D" id="2.50.20.10">
    <property type="entry name" value="Lipoprotein localisation LolA/LolB/LppX"/>
    <property type="match status" value="1"/>
</dbReference>
<comment type="caution">
    <text evidence="2">The sequence shown here is derived from an EMBL/GenBank/DDBJ whole genome shotgun (WGS) entry which is preliminary data.</text>
</comment>
<keyword evidence="3" id="KW-1185">Reference proteome</keyword>
<evidence type="ECO:0000313" key="3">
    <source>
        <dbReference type="Proteomes" id="UP000324996"/>
    </source>
</evidence>
<organism evidence="2 3">
    <name type="scientific">Iodidimonas nitroreducens</name>
    <dbReference type="NCBI Taxonomy" id="1236968"/>
    <lineage>
        <taxon>Bacteria</taxon>
        <taxon>Pseudomonadati</taxon>
        <taxon>Pseudomonadota</taxon>
        <taxon>Alphaproteobacteria</taxon>
        <taxon>Iodidimonadales</taxon>
        <taxon>Iodidimonadaceae</taxon>
        <taxon>Iodidimonas</taxon>
    </lineage>
</organism>
<accession>A0A5A7N325</accession>
<keyword evidence="1" id="KW-0732">Signal</keyword>
<dbReference type="InterPro" id="IPR004564">
    <property type="entry name" value="OM_lipoprot_carrier_LolA-like"/>
</dbReference>
<dbReference type="Pfam" id="PF03548">
    <property type="entry name" value="LolA"/>
    <property type="match status" value="1"/>
</dbReference>
<dbReference type="InterPro" id="IPR029046">
    <property type="entry name" value="LolA/LolB/LppX"/>
</dbReference>
<dbReference type="SUPFAM" id="SSF89392">
    <property type="entry name" value="Prokaryotic lipoproteins and lipoprotein localization factors"/>
    <property type="match status" value="1"/>
</dbReference>
<name>A0A5A7N325_9PROT</name>
<protein>
    <recommendedName>
        <fullName evidence="4">Outer-membrane lipoprotein carrier protein</fullName>
    </recommendedName>
</protein>
<proteinExistence type="predicted"/>
<reference evidence="2 3" key="1">
    <citation type="submission" date="2019-09" db="EMBL/GenBank/DDBJ databases">
        <title>NBRP : Genome information of microbial organism related human and environment.</title>
        <authorList>
            <person name="Hattori M."/>
            <person name="Oshima K."/>
            <person name="Inaba H."/>
            <person name="Suda W."/>
            <person name="Sakamoto M."/>
            <person name="Iino T."/>
            <person name="Kitahara M."/>
            <person name="Oshida Y."/>
            <person name="Iida T."/>
            <person name="Kudo T."/>
            <person name="Itoh T."/>
            <person name="Ohkuma M."/>
        </authorList>
    </citation>
    <scope>NUCLEOTIDE SEQUENCE [LARGE SCALE GENOMIC DNA]</scope>
    <source>
        <strain evidence="2 3">Q-1</strain>
    </source>
</reference>
<evidence type="ECO:0000256" key="1">
    <source>
        <dbReference type="ARBA" id="ARBA00022729"/>
    </source>
</evidence>
<dbReference type="PANTHER" id="PTHR35869">
    <property type="entry name" value="OUTER-MEMBRANE LIPOPROTEIN CARRIER PROTEIN"/>
    <property type="match status" value="1"/>
</dbReference>
<dbReference type="CDD" id="cd16325">
    <property type="entry name" value="LolA"/>
    <property type="match status" value="1"/>
</dbReference>
<sequence length="239" mass="26377">MARDLVAALFFTLGSLAGLDALAQDRDAEPSEPLAQLSEQHVESDGLSQRIDKVEAFLNGIDTLKSDFIQIADNGTITRGVLSLDRPGRLRFEYTDETPLLLVSDGTLLSFIDYDVGQVTRWPIDDTPLGILVQDKIDLRAADAMVNSLEIGGQSVILVSVDDPADNQQGNLTLLIEETPQPDGPPSLSLRGWEVMDGQGVVTRIRLEKTRLNLALADEELWSFKDPRTLPSQRRRRGR</sequence>
<dbReference type="PANTHER" id="PTHR35869:SF1">
    <property type="entry name" value="OUTER-MEMBRANE LIPOPROTEIN CARRIER PROTEIN"/>
    <property type="match status" value="1"/>
</dbReference>
<evidence type="ECO:0008006" key="4">
    <source>
        <dbReference type="Google" id="ProtNLM"/>
    </source>
</evidence>